<dbReference type="SUPFAM" id="SSF75615">
    <property type="entry name" value="Siroheme synthase middle domains-like"/>
    <property type="match status" value="1"/>
</dbReference>
<dbReference type="EC" id="1.3.1.76" evidence="2"/>
<accession>A0A1G5RTG8</accession>
<dbReference type="Pfam" id="PF13241">
    <property type="entry name" value="NAD_binding_7"/>
    <property type="match status" value="1"/>
</dbReference>
<dbReference type="InterPro" id="IPR006367">
    <property type="entry name" value="Sirohaem_synthase_N"/>
</dbReference>
<protein>
    <recommendedName>
        <fullName evidence="2">precorrin-2 dehydrogenase</fullName>
        <ecNumber evidence="2">1.3.1.76</ecNumber>
    </recommendedName>
</protein>
<evidence type="ECO:0000256" key="6">
    <source>
        <dbReference type="ARBA" id="ARBA00047561"/>
    </source>
</evidence>
<name>A0A1G5RTG8_PSEXY</name>
<dbReference type="GO" id="GO:0008168">
    <property type="term" value="F:methyltransferase activity"/>
    <property type="evidence" value="ECO:0007669"/>
    <property type="project" value="UniProtKB-KW"/>
</dbReference>
<dbReference type="Gene3D" id="3.40.50.720">
    <property type="entry name" value="NAD(P)-binding Rossmann-like Domain"/>
    <property type="match status" value="1"/>
</dbReference>
<comment type="catalytic activity">
    <reaction evidence="6">
        <text>precorrin-2 + NAD(+) = sirohydrochlorin + NADH + 2 H(+)</text>
        <dbReference type="Rhea" id="RHEA:15613"/>
        <dbReference type="ChEBI" id="CHEBI:15378"/>
        <dbReference type="ChEBI" id="CHEBI:57540"/>
        <dbReference type="ChEBI" id="CHEBI:57945"/>
        <dbReference type="ChEBI" id="CHEBI:58351"/>
        <dbReference type="ChEBI" id="CHEBI:58827"/>
        <dbReference type="EC" id="1.3.1.76"/>
    </reaction>
</comment>
<reference evidence="7 8" key="1">
    <citation type="submission" date="2016-10" db="EMBL/GenBank/DDBJ databases">
        <authorList>
            <person name="de Groot N.N."/>
        </authorList>
    </citation>
    <scope>NUCLEOTIDE SEQUENCE [LARGE SCALE GENOMIC DNA]</scope>
    <source>
        <strain evidence="7 8">DSM 10317</strain>
    </source>
</reference>
<keyword evidence="4" id="KW-0520">NAD</keyword>
<dbReference type="GO" id="GO:0032259">
    <property type="term" value="P:methylation"/>
    <property type="evidence" value="ECO:0007669"/>
    <property type="project" value="UniProtKB-KW"/>
</dbReference>
<dbReference type="InterPro" id="IPR036291">
    <property type="entry name" value="NAD(P)-bd_dom_sf"/>
</dbReference>
<keyword evidence="7" id="KW-0808">Transferase</keyword>
<organism evidence="7 8">
    <name type="scientific">Pseudobutyrivibrio xylanivorans</name>
    <dbReference type="NCBI Taxonomy" id="185007"/>
    <lineage>
        <taxon>Bacteria</taxon>
        <taxon>Bacillati</taxon>
        <taxon>Bacillota</taxon>
        <taxon>Clostridia</taxon>
        <taxon>Lachnospirales</taxon>
        <taxon>Lachnospiraceae</taxon>
        <taxon>Pseudobutyrivibrio</taxon>
    </lineage>
</organism>
<dbReference type="GO" id="GO:0019354">
    <property type="term" value="P:siroheme biosynthetic process"/>
    <property type="evidence" value="ECO:0007669"/>
    <property type="project" value="UniProtKB-UniPathway"/>
</dbReference>
<evidence type="ECO:0000256" key="1">
    <source>
        <dbReference type="ARBA" id="ARBA00005010"/>
    </source>
</evidence>
<dbReference type="RefSeq" id="WP_028246466.1">
    <property type="nucleotide sequence ID" value="NZ_FMWK01000002.1"/>
</dbReference>
<dbReference type="GO" id="GO:0004325">
    <property type="term" value="F:ferrochelatase activity"/>
    <property type="evidence" value="ECO:0007669"/>
    <property type="project" value="InterPro"/>
</dbReference>
<evidence type="ECO:0000256" key="3">
    <source>
        <dbReference type="ARBA" id="ARBA00023002"/>
    </source>
</evidence>
<dbReference type="AlphaFoldDB" id="A0A1G5RTG8"/>
<dbReference type="PANTHER" id="PTHR35330:SF1">
    <property type="entry name" value="SIROHEME BIOSYNTHESIS PROTEIN MET8"/>
    <property type="match status" value="1"/>
</dbReference>
<keyword evidence="7" id="KW-0489">Methyltransferase</keyword>
<evidence type="ECO:0000256" key="2">
    <source>
        <dbReference type="ARBA" id="ARBA00012400"/>
    </source>
</evidence>
<dbReference type="Proteomes" id="UP000199428">
    <property type="component" value="Unassembled WGS sequence"/>
</dbReference>
<dbReference type="NCBIfam" id="TIGR01470">
    <property type="entry name" value="cysG_Nterm"/>
    <property type="match status" value="1"/>
</dbReference>
<dbReference type="Gene3D" id="3.30.160.110">
    <property type="entry name" value="Siroheme synthase, domain 2"/>
    <property type="match status" value="1"/>
</dbReference>
<evidence type="ECO:0000313" key="7">
    <source>
        <dbReference type="EMBL" id="SCZ77138.1"/>
    </source>
</evidence>
<gene>
    <name evidence="7" type="ORF">SAMN02910350_00627</name>
</gene>
<dbReference type="PANTHER" id="PTHR35330">
    <property type="entry name" value="SIROHEME BIOSYNTHESIS PROTEIN MET8"/>
    <property type="match status" value="1"/>
</dbReference>
<evidence type="ECO:0000256" key="4">
    <source>
        <dbReference type="ARBA" id="ARBA00023027"/>
    </source>
</evidence>
<dbReference type="UniPathway" id="UPA00262">
    <property type="reaction ID" value="UER00222"/>
</dbReference>
<dbReference type="InterPro" id="IPR028161">
    <property type="entry name" value="Met8-like"/>
</dbReference>
<evidence type="ECO:0000256" key="5">
    <source>
        <dbReference type="ARBA" id="ARBA00023244"/>
    </source>
</evidence>
<dbReference type="EMBL" id="FMWK01000002">
    <property type="protein sequence ID" value="SCZ77138.1"/>
    <property type="molecule type" value="Genomic_DNA"/>
</dbReference>
<proteinExistence type="predicted"/>
<sequence length="207" mass="23444">MAYFPMFIDLTDSDCLIIGGGQVAYRKVKVLLDFDARVTVIAREVSPKIREIAGKNNNLQIEERQFEDSDLKGRKLVVVATDDNDFNSFVSEKCNEANIPVNVVDDQEKCSFIFSSYVKEGDLVGAFSSSGKSPVLTQYLRDKEKEVLTPKLGEINDLMGQWRAQVIDVLPNEAERKEVFQSILKYSLDNDNLPTEEEIKVIIKERV</sequence>
<comment type="pathway">
    <text evidence="1">Porphyrin-containing compound metabolism; siroheme biosynthesis; sirohydrochlorin from precorrin-2: step 1/1.</text>
</comment>
<dbReference type="SUPFAM" id="SSF51735">
    <property type="entry name" value="NAD(P)-binding Rossmann-fold domains"/>
    <property type="match status" value="1"/>
</dbReference>
<dbReference type="GO" id="GO:0043115">
    <property type="term" value="F:precorrin-2 dehydrogenase activity"/>
    <property type="evidence" value="ECO:0007669"/>
    <property type="project" value="UniProtKB-EC"/>
</dbReference>
<evidence type="ECO:0000313" key="8">
    <source>
        <dbReference type="Proteomes" id="UP000199428"/>
    </source>
</evidence>
<keyword evidence="5" id="KW-0627">Porphyrin biosynthesis</keyword>
<keyword evidence="3" id="KW-0560">Oxidoreductase</keyword>